<protein>
    <recommendedName>
        <fullName evidence="3">DUF4396 domain-containing protein</fullName>
    </recommendedName>
</protein>
<reference evidence="4" key="1">
    <citation type="journal article" date="2020" name="Stud. Mycol.">
        <title>101 Dothideomycetes genomes: a test case for predicting lifestyles and emergence of pathogens.</title>
        <authorList>
            <person name="Haridas S."/>
            <person name="Albert R."/>
            <person name="Binder M."/>
            <person name="Bloem J."/>
            <person name="Labutti K."/>
            <person name="Salamov A."/>
            <person name="Andreopoulos B."/>
            <person name="Baker S."/>
            <person name="Barry K."/>
            <person name="Bills G."/>
            <person name="Bluhm B."/>
            <person name="Cannon C."/>
            <person name="Castanera R."/>
            <person name="Culley D."/>
            <person name="Daum C."/>
            <person name="Ezra D."/>
            <person name="Gonzalez J."/>
            <person name="Henrissat B."/>
            <person name="Kuo A."/>
            <person name="Liang C."/>
            <person name="Lipzen A."/>
            <person name="Lutzoni F."/>
            <person name="Magnuson J."/>
            <person name="Mondo S."/>
            <person name="Nolan M."/>
            <person name="Ohm R."/>
            <person name="Pangilinan J."/>
            <person name="Park H.-J."/>
            <person name="Ramirez L."/>
            <person name="Alfaro M."/>
            <person name="Sun H."/>
            <person name="Tritt A."/>
            <person name="Yoshinaga Y."/>
            <person name="Zwiers L.-H."/>
            <person name="Turgeon B."/>
            <person name="Goodwin S."/>
            <person name="Spatafora J."/>
            <person name="Crous P."/>
            <person name="Grigoriev I."/>
        </authorList>
    </citation>
    <scope>NUCLEOTIDE SEQUENCE</scope>
    <source>
        <strain evidence="4">CBS 690.94</strain>
    </source>
</reference>
<keyword evidence="2" id="KW-0472">Membrane</keyword>
<feature type="transmembrane region" description="Helical" evidence="2">
    <location>
        <begin position="113"/>
        <end position="134"/>
    </location>
</feature>
<feature type="domain" description="DUF4396" evidence="3">
    <location>
        <begin position="81"/>
        <end position="217"/>
    </location>
</feature>
<evidence type="ECO:0000313" key="4">
    <source>
        <dbReference type="EMBL" id="KAF2451742.1"/>
    </source>
</evidence>
<dbReference type="Pfam" id="PF14342">
    <property type="entry name" value="DUF4396"/>
    <property type="match status" value="1"/>
</dbReference>
<evidence type="ECO:0000313" key="5">
    <source>
        <dbReference type="Proteomes" id="UP000799764"/>
    </source>
</evidence>
<keyword evidence="2" id="KW-0812">Transmembrane</keyword>
<dbReference type="OrthoDB" id="2128064at2759"/>
<dbReference type="InterPro" id="IPR025509">
    <property type="entry name" value="DUF4396"/>
</dbReference>
<comment type="caution">
    <text evidence="4">The sequence shown here is derived from an EMBL/GenBank/DDBJ whole genome shotgun (WGS) entry which is preliminary data.</text>
</comment>
<feature type="region of interest" description="Disordered" evidence="1">
    <location>
        <begin position="46"/>
        <end position="68"/>
    </location>
</feature>
<dbReference type="AlphaFoldDB" id="A0A9P4PWY3"/>
<proteinExistence type="predicted"/>
<dbReference type="Proteomes" id="UP000799764">
    <property type="component" value="Unassembled WGS sequence"/>
</dbReference>
<accession>A0A9P4PWY3</accession>
<evidence type="ECO:0000256" key="1">
    <source>
        <dbReference type="SAM" id="MobiDB-lite"/>
    </source>
</evidence>
<feature type="transmembrane region" description="Helical" evidence="2">
    <location>
        <begin position="186"/>
        <end position="207"/>
    </location>
</feature>
<feature type="transmembrane region" description="Helical" evidence="2">
    <location>
        <begin position="146"/>
        <end position="166"/>
    </location>
</feature>
<evidence type="ECO:0000259" key="3">
    <source>
        <dbReference type="Pfam" id="PF14342"/>
    </source>
</evidence>
<name>A0A9P4PWY3_9PLEO</name>
<sequence length="220" mass="23901">MTLLSNRVTVPLRRFRPLLTNCALPRTPLCSSAAWASRQDASTSQRRLKCNKSGSSTSSCPGEATRPASFTAPQFWTSKATWKRAGINTLRCLIGCTLGDFSAMWYLQLSHPALGMGTIMAISMASGITSSMLLETALLRYGYDRLPWMAAARTAAGMSMISMITMELAENVVDYHLTGGAVQLDSAAFWVAALLSVSAGFIAPLPYNYVRLRKYGKACH</sequence>
<feature type="transmembrane region" description="Helical" evidence="2">
    <location>
        <begin position="89"/>
        <end position="107"/>
    </location>
</feature>
<gene>
    <name evidence="4" type="ORF">P171DRAFT_376153</name>
</gene>
<evidence type="ECO:0000256" key="2">
    <source>
        <dbReference type="SAM" id="Phobius"/>
    </source>
</evidence>
<keyword evidence="2" id="KW-1133">Transmembrane helix</keyword>
<organism evidence="4 5">
    <name type="scientific">Karstenula rhodostoma CBS 690.94</name>
    <dbReference type="NCBI Taxonomy" id="1392251"/>
    <lineage>
        <taxon>Eukaryota</taxon>
        <taxon>Fungi</taxon>
        <taxon>Dikarya</taxon>
        <taxon>Ascomycota</taxon>
        <taxon>Pezizomycotina</taxon>
        <taxon>Dothideomycetes</taxon>
        <taxon>Pleosporomycetidae</taxon>
        <taxon>Pleosporales</taxon>
        <taxon>Massarineae</taxon>
        <taxon>Didymosphaeriaceae</taxon>
        <taxon>Karstenula</taxon>
    </lineage>
</organism>
<dbReference type="EMBL" id="MU001492">
    <property type="protein sequence ID" value="KAF2451742.1"/>
    <property type="molecule type" value="Genomic_DNA"/>
</dbReference>
<keyword evidence="5" id="KW-1185">Reference proteome</keyword>